<keyword evidence="2" id="KW-1185">Reference proteome</keyword>
<protein>
    <submittedName>
        <fullName evidence="1">Uncharacterized protein</fullName>
    </submittedName>
</protein>
<evidence type="ECO:0000313" key="1">
    <source>
        <dbReference type="EMBL" id="QDH46983.1"/>
    </source>
</evidence>
<evidence type="ECO:0000313" key="2">
    <source>
        <dbReference type="Proteomes" id="UP000320778"/>
    </source>
</evidence>
<dbReference type="EMBL" id="MK838115">
    <property type="protein sequence ID" value="QDH46983.1"/>
    <property type="molecule type" value="Genomic_DNA"/>
</dbReference>
<sequence>MVSAPEQKQESDRFLTATLTLGNRWSQVRVLSTQPFYVGSGIACHNQVYHQFFYTTLKVSR</sequence>
<reference evidence="1 2" key="1">
    <citation type="submission" date="2019-04" db="EMBL/GenBank/DDBJ databases">
        <title>Novel bacteriophages capable of disrupting biofilms from clinical strains of Aeromonas hydrophila with intrinsic antibiotic resistance.</title>
        <authorList>
            <person name="Kabwe M."/>
            <person name="Brown T.L."/>
            <person name="Speirs L."/>
            <person name="Ku H."/>
            <person name="Leach M."/>
            <person name="Chan H.T."/>
            <person name="Petrovski S."/>
            <person name="Lock P."/>
            <person name="Tucci J."/>
        </authorList>
    </citation>
    <scope>NUCLEOTIDE SEQUENCE [LARGE SCALE GENOMIC DNA]</scope>
</reference>
<organism evidence="1 2">
    <name type="scientific">Aeromonas phage LAh_9</name>
    <dbReference type="NCBI Taxonomy" id="2591033"/>
    <lineage>
        <taxon>Viruses</taxon>
        <taxon>Duplodnaviria</taxon>
        <taxon>Heunggongvirae</taxon>
        <taxon>Uroviricota</taxon>
        <taxon>Caudoviricetes</taxon>
        <taxon>Grimontviridae</taxon>
        <taxon>Lahexavirus</taxon>
        <taxon>Lahexavirus LAh9</taxon>
    </lineage>
</organism>
<accession>A0A514A126</accession>
<gene>
    <name evidence="1" type="ORF">LAh9_40</name>
</gene>
<dbReference type="Proteomes" id="UP000320778">
    <property type="component" value="Segment"/>
</dbReference>
<proteinExistence type="predicted"/>
<name>A0A514A126_9CAUD</name>